<evidence type="ECO:0000256" key="2">
    <source>
        <dbReference type="ARBA" id="ARBA00006434"/>
    </source>
</evidence>
<evidence type="ECO:0000256" key="5">
    <source>
        <dbReference type="ARBA" id="ARBA00022692"/>
    </source>
</evidence>
<evidence type="ECO:0000256" key="14">
    <source>
        <dbReference type="SAM" id="Phobius"/>
    </source>
</evidence>
<feature type="transmembrane region" description="Helical" evidence="14">
    <location>
        <begin position="6"/>
        <end position="23"/>
    </location>
</feature>
<feature type="transmembrane region" description="Helical" evidence="14">
    <location>
        <begin position="466"/>
        <end position="488"/>
    </location>
</feature>
<feature type="transmembrane region" description="Helical" evidence="14">
    <location>
        <begin position="170"/>
        <end position="190"/>
    </location>
</feature>
<evidence type="ECO:0000256" key="8">
    <source>
        <dbReference type="ARBA" id="ARBA00023053"/>
    </source>
</evidence>
<keyword evidence="9" id="KW-0406">Ion transport</keyword>
<keyword evidence="10 14" id="KW-0472">Membrane</keyword>
<comment type="subcellular location">
    <subcellularLocation>
        <location evidence="1">Cell membrane</location>
        <topology evidence="1">Multi-pass membrane protein</topology>
    </subcellularLocation>
</comment>
<feature type="transmembrane region" description="Helical" evidence="14">
    <location>
        <begin position="494"/>
        <end position="517"/>
    </location>
</feature>
<dbReference type="Gene3D" id="1.20.1730.10">
    <property type="entry name" value="Sodium/glucose cotransporter"/>
    <property type="match status" value="1"/>
</dbReference>
<dbReference type="RefSeq" id="WP_167299233.1">
    <property type="nucleotide sequence ID" value="NZ_JAASQV010000001.1"/>
</dbReference>
<keyword evidence="4" id="KW-1003">Cell membrane</keyword>
<dbReference type="Pfam" id="PF00474">
    <property type="entry name" value="SSF"/>
    <property type="match status" value="1"/>
</dbReference>
<dbReference type="GO" id="GO:0015824">
    <property type="term" value="P:proline transport"/>
    <property type="evidence" value="ECO:0007669"/>
    <property type="project" value="TreeGrafter"/>
</dbReference>
<dbReference type="InterPro" id="IPR001734">
    <property type="entry name" value="Na/solute_symporter"/>
</dbReference>
<evidence type="ECO:0000313" key="15">
    <source>
        <dbReference type="EMBL" id="NIJ64935.1"/>
    </source>
</evidence>
<feature type="transmembrane region" description="Helical" evidence="14">
    <location>
        <begin position="564"/>
        <end position="585"/>
    </location>
</feature>
<comment type="similarity">
    <text evidence="2 13">Belongs to the sodium:solute symporter (SSF) (TC 2.A.21) family.</text>
</comment>
<evidence type="ECO:0000256" key="7">
    <source>
        <dbReference type="ARBA" id="ARBA00022989"/>
    </source>
</evidence>
<comment type="caution">
    <text evidence="15">The sequence shown here is derived from an EMBL/GenBank/DDBJ whole genome shotgun (WGS) entry which is preliminary data.</text>
</comment>
<accession>A0A7X5ZVA6</accession>
<evidence type="ECO:0000256" key="9">
    <source>
        <dbReference type="ARBA" id="ARBA00023065"/>
    </source>
</evidence>
<evidence type="ECO:0000256" key="6">
    <source>
        <dbReference type="ARBA" id="ARBA00022847"/>
    </source>
</evidence>
<evidence type="ECO:0000256" key="13">
    <source>
        <dbReference type="RuleBase" id="RU362091"/>
    </source>
</evidence>
<feature type="transmembrane region" description="Helical" evidence="14">
    <location>
        <begin position="305"/>
        <end position="334"/>
    </location>
</feature>
<evidence type="ECO:0000256" key="4">
    <source>
        <dbReference type="ARBA" id="ARBA00022475"/>
    </source>
</evidence>
<reference evidence="15 16" key="1">
    <citation type="submission" date="2020-03" db="EMBL/GenBank/DDBJ databases">
        <title>Genomic Encyclopedia of Type Strains, Phase IV (KMG-IV): sequencing the most valuable type-strain genomes for metagenomic binning, comparative biology and taxonomic classification.</title>
        <authorList>
            <person name="Goeker M."/>
        </authorList>
    </citation>
    <scope>NUCLEOTIDE SEQUENCE [LARGE SCALE GENOMIC DNA]</scope>
    <source>
        <strain evidence="15 16">DSM 4733</strain>
    </source>
</reference>
<keyword evidence="11" id="KW-0739">Sodium transport</keyword>
<organism evidence="15 16">
    <name type="scientific">Sphingomonas leidyi</name>
    <dbReference type="NCBI Taxonomy" id="68569"/>
    <lineage>
        <taxon>Bacteria</taxon>
        <taxon>Pseudomonadati</taxon>
        <taxon>Pseudomonadota</taxon>
        <taxon>Alphaproteobacteria</taxon>
        <taxon>Sphingomonadales</taxon>
        <taxon>Sphingomonadaceae</taxon>
        <taxon>Sphingomonas</taxon>
    </lineage>
</organism>
<protein>
    <submittedName>
        <fullName evidence="15">Na+/proline symporter</fullName>
    </submittedName>
</protein>
<sequence>MTVIDGAIVAAYLLATLVIALVVRRRAAQSIDSYYLGNKKMPWYLLCLSDASGMFDISGTMWLTTLLFVYGLKSVWLPWLWPVFNQVFLMAFLALWLRRSNVRSGAEWILLRFGEGAGSRLSHLSVVVFALFCVVGFLAYAFVGIGKFMELFIPWETVAPLLGGMTVDPALVPNIYAVFFTSLVTLYVVLGGMPGIVWTDVLQFSIMTIAAIFIAGLAMTLVSPEQVVAATPQGWMNPFFGWSLDLDWHAIQPEVQTKIAADGYGLFGALFMMMLFSGILKSAAGPAPSYDMQRILATRTPRDAAKLTGFVSVVLMPIRYLMITGFTVLALVFVDRLDLVSGGRIDYESILPAAIQSFAPTGMRGLIVTGLLAAFMATFASSLNAAPLYLVNDIYRRYVNPDASQRRMIWMSYAVSLTVVLLSMGIGLFVSSINDALQWIVSGLWGGYTASNVIKWYWWRFNGHGYFWGTVAGMACAMTFPFLFGALLPDMGSVLALYLFPLVILVAGTVAVTVSLMTPPTDMAVLKTFYDRVRPWGFWGPVHRALAQERPGARPNRNFPRDMFNIAVGTIVQTSLVAVPIFLVLKNIPGLLAAIAVASAGGLILWRTWYRRLEDWPSDMARLDAAPEIAR</sequence>
<keyword evidence="3" id="KW-0813">Transport</keyword>
<evidence type="ECO:0000256" key="12">
    <source>
        <dbReference type="ARBA" id="ARBA00033708"/>
    </source>
</evidence>
<dbReference type="CDD" id="cd11477">
    <property type="entry name" value="SLC5sbd_u1"/>
    <property type="match status" value="1"/>
</dbReference>
<evidence type="ECO:0000313" key="16">
    <source>
        <dbReference type="Proteomes" id="UP000564677"/>
    </source>
</evidence>
<dbReference type="AlphaFoldDB" id="A0A7X5ZVA6"/>
<keyword evidence="5 14" id="KW-0812">Transmembrane</keyword>
<dbReference type="PANTHER" id="PTHR48086:SF3">
    <property type="entry name" value="SODIUM_PROLINE SYMPORTER"/>
    <property type="match status" value="1"/>
</dbReference>
<feature type="transmembrane region" description="Helical" evidence="14">
    <location>
        <begin position="410"/>
        <end position="430"/>
    </location>
</feature>
<evidence type="ECO:0000256" key="3">
    <source>
        <dbReference type="ARBA" id="ARBA00022448"/>
    </source>
</evidence>
<feature type="transmembrane region" description="Helical" evidence="14">
    <location>
        <begin position="264"/>
        <end position="284"/>
    </location>
</feature>
<feature type="transmembrane region" description="Helical" evidence="14">
    <location>
        <begin position="121"/>
        <end position="143"/>
    </location>
</feature>
<gene>
    <name evidence="15" type="ORF">FHR20_001866</name>
</gene>
<keyword evidence="7 14" id="KW-1133">Transmembrane helix</keyword>
<keyword evidence="6" id="KW-0769">Symport</keyword>
<dbReference type="GO" id="GO:0005298">
    <property type="term" value="F:proline:sodium symporter activity"/>
    <property type="evidence" value="ECO:0007669"/>
    <property type="project" value="TreeGrafter"/>
</dbReference>
<dbReference type="InterPro" id="IPR050277">
    <property type="entry name" value="Sodium:Solute_Symporter"/>
</dbReference>
<comment type="catalytic activity">
    <reaction evidence="12">
        <text>L-proline(in) + Na(+)(in) = L-proline(out) + Na(+)(out)</text>
        <dbReference type="Rhea" id="RHEA:28967"/>
        <dbReference type="ChEBI" id="CHEBI:29101"/>
        <dbReference type="ChEBI" id="CHEBI:60039"/>
    </reaction>
</comment>
<feature type="transmembrane region" description="Helical" evidence="14">
    <location>
        <begin position="76"/>
        <end position="97"/>
    </location>
</feature>
<proteinExistence type="inferred from homology"/>
<dbReference type="PROSITE" id="PS50283">
    <property type="entry name" value="NA_SOLUT_SYMP_3"/>
    <property type="match status" value="1"/>
</dbReference>
<feature type="transmembrane region" description="Helical" evidence="14">
    <location>
        <begin position="591"/>
        <end position="610"/>
    </location>
</feature>
<dbReference type="PANTHER" id="PTHR48086">
    <property type="entry name" value="SODIUM/PROLINE SYMPORTER-RELATED"/>
    <property type="match status" value="1"/>
</dbReference>
<dbReference type="GO" id="GO:0015193">
    <property type="term" value="F:L-proline transmembrane transporter activity"/>
    <property type="evidence" value="ECO:0007669"/>
    <property type="project" value="TreeGrafter"/>
</dbReference>
<dbReference type="EMBL" id="JAASQV010000001">
    <property type="protein sequence ID" value="NIJ64935.1"/>
    <property type="molecule type" value="Genomic_DNA"/>
</dbReference>
<keyword evidence="8" id="KW-0915">Sodium</keyword>
<feature type="transmembrane region" description="Helical" evidence="14">
    <location>
        <begin position="436"/>
        <end position="454"/>
    </location>
</feature>
<evidence type="ECO:0000256" key="1">
    <source>
        <dbReference type="ARBA" id="ARBA00004651"/>
    </source>
</evidence>
<feature type="transmembrane region" description="Helical" evidence="14">
    <location>
        <begin position="43"/>
        <end position="70"/>
    </location>
</feature>
<feature type="transmembrane region" description="Helical" evidence="14">
    <location>
        <begin position="202"/>
        <end position="222"/>
    </location>
</feature>
<feature type="transmembrane region" description="Helical" evidence="14">
    <location>
        <begin position="366"/>
        <end position="390"/>
    </location>
</feature>
<dbReference type="InterPro" id="IPR038377">
    <property type="entry name" value="Na/Glc_symporter_sf"/>
</dbReference>
<evidence type="ECO:0000256" key="10">
    <source>
        <dbReference type="ARBA" id="ARBA00023136"/>
    </source>
</evidence>
<name>A0A7X5ZVA6_9SPHN</name>
<keyword evidence="16" id="KW-1185">Reference proteome</keyword>
<dbReference type="GO" id="GO:0005886">
    <property type="term" value="C:plasma membrane"/>
    <property type="evidence" value="ECO:0007669"/>
    <property type="project" value="UniProtKB-SubCell"/>
</dbReference>
<evidence type="ECO:0000256" key="11">
    <source>
        <dbReference type="ARBA" id="ARBA00023201"/>
    </source>
</evidence>
<dbReference type="Proteomes" id="UP000564677">
    <property type="component" value="Unassembled WGS sequence"/>
</dbReference>